<dbReference type="EMBL" id="JADWDJ010000021">
    <property type="protein sequence ID" value="KAG5264103.1"/>
    <property type="molecule type" value="Genomic_DNA"/>
</dbReference>
<evidence type="ECO:0000313" key="2">
    <source>
        <dbReference type="Proteomes" id="UP000823561"/>
    </source>
</evidence>
<accession>A0AAV6FMJ9</accession>
<gene>
    <name evidence="1" type="ORF">AALO_G00272170</name>
</gene>
<comment type="caution">
    <text evidence="1">The sequence shown here is derived from an EMBL/GenBank/DDBJ whole genome shotgun (WGS) entry which is preliminary data.</text>
</comment>
<keyword evidence="2" id="KW-1185">Reference proteome</keyword>
<dbReference type="AlphaFoldDB" id="A0AAV6FMJ9"/>
<organism evidence="1 2">
    <name type="scientific">Alosa alosa</name>
    <name type="common">allis shad</name>
    <dbReference type="NCBI Taxonomy" id="278164"/>
    <lineage>
        <taxon>Eukaryota</taxon>
        <taxon>Metazoa</taxon>
        <taxon>Chordata</taxon>
        <taxon>Craniata</taxon>
        <taxon>Vertebrata</taxon>
        <taxon>Euteleostomi</taxon>
        <taxon>Actinopterygii</taxon>
        <taxon>Neopterygii</taxon>
        <taxon>Teleostei</taxon>
        <taxon>Clupei</taxon>
        <taxon>Clupeiformes</taxon>
        <taxon>Clupeoidei</taxon>
        <taxon>Clupeidae</taxon>
        <taxon>Alosa</taxon>
    </lineage>
</organism>
<proteinExistence type="predicted"/>
<name>A0AAV6FMJ9_9TELE</name>
<evidence type="ECO:0000313" key="1">
    <source>
        <dbReference type="EMBL" id="KAG5264103.1"/>
    </source>
</evidence>
<dbReference type="Proteomes" id="UP000823561">
    <property type="component" value="Chromosome 21"/>
</dbReference>
<sequence>MKVSCDLSCELNTVAQTSCSILPLCYWQQKPAWAETVMSVAVLLVAGLIVGAVQQSESESNVFPLNEVKDCFANKFAATANTFCFNEDCESKKLKNAIVPCLLLGYDLIYQDSSYQLKGDSNVRRMAHCAVEKCAEGLMTSHGTMGFLSGWGDSVYSCLVAMSNCVKTEPKFKLKTEF</sequence>
<reference evidence="1" key="1">
    <citation type="submission" date="2020-10" db="EMBL/GenBank/DDBJ databases">
        <title>Chromosome-scale genome assembly of the Allis shad, Alosa alosa.</title>
        <authorList>
            <person name="Margot Z."/>
            <person name="Christophe K."/>
            <person name="Cabau C."/>
            <person name="Louis A."/>
            <person name="Berthelot C."/>
            <person name="Parey E."/>
            <person name="Roest Crollius H."/>
            <person name="Montfort J."/>
            <person name="Robinson-Rechavi M."/>
            <person name="Bucao C."/>
            <person name="Bouchez O."/>
            <person name="Gislard M."/>
            <person name="Lluch J."/>
            <person name="Milhes M."/>
            <person name="Lampietro C."/>
            <person name="Lopez Roques C."/>
            <person name="Donnadieu C."/>
            <person name="Braasch I."/>
            <person name="Desvignes T."/>
            <person name="Postlethwait J."/>
            <person name="Bobe J."/>
            <person name="Guiguen Y."/>
        </authorList>
    </citation>
    <scope>NUCLEOTIDE SEQUENCE</scope>
    <source>
        <strain evidence="1">M-15738</strain>
        <tissue evidence="1">Blood</tissue>
    </source>
</reference>
<protein>
    <submittedName>
        <fullName evidence="1">Uncharacterized protein</fullName>
    </submittedName>
</protein>